<evidence type="ECO:0000256" key="3">
    <source>
        <dbReference type="ARBA" id="ARBA00022475"/>
    </source>
</evidence>
<evidence type="ECO:0000256" key="4">
    <source>
        <dbReference type="ARBA" id="ARBA00022692"/>
    </source>
</evidence>
<evidence type="ECO:0000256" key="6">
    <source>
        <dbReference type="ARBA" id="ARBA00023136"/>
    </source>
</evidence>
<accession>A0A1X0D815</accession>
<dbReference type="Gene3D" id="3.30.240.20">
    <property type="entry name" value="bsu07140 like domains"/>
    <property type="match status" value="1"/>
</dbReference>
<dbReference type="PANTHER" id="PTHR34582">
    <property type="entry name" value="UPF0702 TRANSMEMBRANE PROTEIN YCAP"/>
    <property type="match status" value="1"/>
</dbReference>
<keyword evidence="3" id="KW-1003">Cell membrane</keyword>
<evidence type="ECO:0000259" key="8">
    <source>
        <dbReference type="Pfam" id="PF04239"/>
    </source>
</evidence>
<evidence type="ECO:0000256" key="1">
    <source>
        <dbReference type="ARBA" id="ARBA00004651"/>
    </source>
</evidence>
<evidence type="ECO:0000313" key="10">
    <source>
        <dbReference type="Proteomes" id="UP000192772"/>
    </source>
</evidence>
<keyword evidence="4 7" id="KW-0812">Transmembrane</keyword>
<comment type="subcellular location">
    <subcellularLocation>
        <location evidence="1">Cell membrane</location>
        <topology evidence="1">Multi-pass membrane protein</topology>
    </subcellularLocation>
</comment>
<sequence length="173" mass="19232">MPEWQSIFVPVLPLLEGVVRGTVMFFALLVLMRIAGQRESGGLGVTDVLIIVLVAEAAAPALYTQDSTLADSLVVIVTIVFWSVAVDAVSYRFPAFSHLVKARPKPLIRDGELVRHTMHREFMSREEVESQLRLHGIRDIARVQQAYLEPNGMISVLTRDGEQNAPTERPEAL</sequence>
<evidence type="ECO:0000313" key="9">
    <source>
        <dbReference type="EMBL" id="ORA67870.1"/>
    </source>
</evidence>
<reference evidence="9 10" key="1">
    <citation type="submission" date="2017-02" db="EMBL/GenBank/DDBJ databases">
        <title>The new phylogeny of genus Mycobacterium.</title>
        <authorList>
            <person name="Tortoli E."/>
            <person name="Trovato A."/>
            <person name="Cirillo D.M."/>
        </authorList>
    </citation>
    <scope>NUCLEOTIDE SEQUENCE [LARGE SCALE GENOMIC DNA]</scope>
    <source>
        <strain evidence="9 10">FI-09383</strain>
    </source>
</reference>
<feature type="transmembrane region" description="Helical" evidence="7">
    <location>
        <begin position="43"/>
        <end position="63"/>
    </location>
</feature>
<dbReference type="InterPro" id="IPR023090">
    <property type="entry name" value="UPF0702_alpha/beta_dom_sf"/>
</dbReference>
<evidence type="ECO:0000256" key="5">
    <source>
        <dbReference type="ARBA" id="ARBA00022989"/>
    </source>
</evidence>
<feature type="domain" description="YetF C-terminal" evidence="8">
    <location>
        <begin position="93"/>
        <end position="163"/>
    </location>
</feature>
<keyword evidence="6 7" id="KW-0472">Membrane</keyword>
<proteinExistence type="inferred from homology"/>
<dbReference type="PANTHER" id="PTHR34582:SF6">
    <property type="entry name" value="UPF0702 TRANSMEMBRANE PROTEIN YCAP"/>
    <property type="match status" value="1"/>
</dbReference>
<dbReference type="Pfam" id="PF04239">
    <property type="entry name" value="DUF421"/>
    <property type="match status" value="1"/>
</dbReference>
<organism evidence="9 10">
    <name type="scientific">Mycolicibacterium elephantis</name>
    <dbReference type="NCBI Taxonomy" id="81858"/>
    <lineage>
        <taxon>Bacteria</taxon>
        <taxon>Bacillati</taxon>
        <taxon>Actinomycetota</taxon>
        <taxon>Actinomycetes</taxon>
        <taxon>Mycobacteriales</taxon>
        <taxon>Mycobacteriaceae</taxon>
        <taxon>Mycolicibacterium</taxon>
    </lineage>
</organism>
<comment type="similarity">
    <text evidence="2">Belongs to the UPF0702 family.</text>
</comment>
<evidence type="ECO:0000256" key="7">
    <source>
        <dbReference type="SAM" id="Phobius"/>
    </source>
</evidence>
<dbReference type="EMBL" id="MVHP01000004">
    <property type="protein sequence ID" value="ORA67870.1"/>
    <property type="molecule type" value="Genomic_DNA"/>
</dbReference>
<dbReference type="InterPro" id="IPR007353">
    <property type="entry name" value="DUF421"/>
</dbReference>
<dbReference type="RefSeq" id="WP_064929255.1">
    <property type="nucleotide sequence ID" value="NZ_LZSD01000305.1"/>
</dbReference>
<evidence type="ECO:0000256" key="2">
    <source>
        <dbReference type="ARBA" id="ARBA00006448"/>
    </source>
</evidence>
<dbReference type="STRING" id="81858.BST23_05685"/>
<feature type="transmembrane region" description="Helical" evidence="7">
    <location>
        <begin position="69"/>
        <end position="93"/>
    </location>
</feature>
<dbReference type="Proteomes" id="UP000192772">
    <property type="component" value="Unassembled WGS sequence"/>
</dbReference>
<keyword evidence="5 7" id="KW-1133">Transmembrane helix</keyword>
<name>A0A1X0D815_9MYCO</name>
<dbReference type="GO" id="GO:0005886">
    <property type="term" value="C:plasma membrane"/>
    <property type="evidence" value="ECO:0007669"/>
    <property type="project" value="UniProtKB-SubCell"/>
</dbReference>
<feature type="transmembrane region" description="Helical" evidence="7">
    <location>
        <begin position="6"/>
        <end position="31"/>
    </location>
</feature>
<dbReference type="AlphaFoldDB" id="A0A1X0D815"/>
<dbReference type="OrthoDB" id="8617494at2"/>
<gene>
    <name evidence="9" type="ORF">BST23_05685</name>
</gene>
<comment type="caution">
    <text evidence="9">The sequence shown here is derived from an EMBL/GenBank/DDBJ whole genome shotgun (WGS) entry which is preliminary data.</text>
</comment>
<protein>
    <submittedName>
        <fullName evidence="9">DUF421 domain-containing protein</fullName>
    </submittedName>
</protein>